<evidence type="ECO:0000259" key="1">
    <source>
        <dbReference type="PROSITE" id="PS51384"/>
    </source>
</evidence>
<organism evidence="2 3">
    <name type="scientific">Candidatus Roizmanbacteria bacterium RIFCSPHIGHO2_12_FULL_41_11</name>
    <dbReference type="NCBI Taxonomy" id="1802052"/>
    <lineage>
        <taxon>Bacteria</taxon>
        <taxon>Candidatus Roizmaniibacteriota</taxon>
    </lineage>
</organism>
<dbReference type="Gene3D" id="2.40.30.10">
    <property type="entry name" value="Translation factors"/>
    <property type="match status" value="1"/>
</dbReference>
<evidence type="ECO:0000313" key="2">
    <source>
        <dbReference type="EMBL" id="OGK36786.1"/>
    </source>
</evidence>
<dbReference type="PRINTS" id="PR00410">
    <property type="entry name" value="PHEHYDRXLASE"/>
</dbReference>
<evidence type="ECO:0000313" key="3">
    <source>
        <dbReference type="Proteomes" id="UP000176803"/>
    </source>
</evidence>
<name>A0A1F7I090_9BACT</name>
<reference evidence="2 3" key="1">
    <citation type="journal article" date="2016" name="Nat. Commun.">
        <title>Thousands of microbial genomes shed light on interconnected biogeochemical processes in an aquifer system.</title>
        <authorList>
            <person name="Anantharaman K."/>
            <person name="Brown C.T."/>
            <person name="Hug L.A."/>
            <person name="Sharon I."/>
            <person name="Castelle C.J."/>
            <person name="Probst A.J."/>
            <person name="Thomas B.C."/>
            <person name="Singh A."/>
            <person name="Wilkins M.J."/>
            <person name="Karaoz U."/>
            <person name="Brodie E.L."/>
            <person name="Williams K.H."/>
            <person name="Hubbard S.S."/>
            <person name="Banfield J.F."/>
        </authorList>
    </citation>
    <scope>NUCLEOTIDE SEQUENCE [LARGE SCALE GENOMIC DNA]</scope>
</reference>
<dbReference type="AlphaFoldDB" id="A0A1F7I090"/>
<dbReference type="InterPro" id="IPR050415">
    <property type="entry name" value="MRET"/>
</dbReference>
<dbReference type="PANTHER" id="PTHR47354:SF5">
    <property type="entry name" value="PROTEIN RFBI"/>
    <property type="match status" value="1"/>
</dbReference>
<feature type="domain" description="FAD-binding FR-type" evidence="1">
    <location>
        <begin position="1"/>
        <end position="101"/>
    </location>
</feature>
<protein>
    <recommendedName>
        <fullName evidence="1">FAD-binding FR-type domain-containing protein</fullName>
    </recommendedName>
</protein>
<dbReference type="Gene3D" id="3.40.50.80">
    <property type="entry name" value="Nucleotide-binding domain of ferredoxin-NADP reductase (FNR) module"/>
    <property type="match status" value="1"/>
</dbReference>
<dbReference type="InterPro" id="IPR017938">
    <property type="entry name" value="Riboflavin_synthase-like_b-brl"/>
</dbReference>
<gene>
    <name evidence="2" type="ORF">A3F03_01690</name>
</gene>
<dbReference type="InterPro" id="IPR017927">
    <property type="entry name" value="FAD-bd_FR_type"/>
</dbReference>
<dbReference type="CDD" id="cd00322">
    <property type="entry name" value="FNR_like"/>
    <property type="match status" value="1"/>
</dbReference>
<dbReference type="SUPFAM" id="SSF63380">
    <property type="entry name" value="Riboflavin synthase domain-like"/>
    <property type="match status" value="1"/>
</dbReference>
<dbReference type="InterPro" id="IPR039261">
    <property type="entry name" value="FNR_nucleotide-bd"/>
</dbReference>
<dbReference type="PROSITE" id="PS51384">
    <property type="entry name" value="FAD_FR"/>
    <property type="match status" value="1"/>
</dbReference>
<dbReference type="Pfam" id="PF00970">
    <property type="entry name" value="FAD_binding_6"/>
    <property type="match status" value="1"/>
</dbReference>
<sequence>MLLTFFEKKQETADVFSFIFKTDEPIKWRAGQYLFYTFPNDNPDNRGVTRYFTISSTPFEDFIMITTRISRPSSSFKESLTEMKIGGRITASGPDGDFTIDDLGKNYIFIAGGIGITPFRSILLQMDFEKLSHKCSTFICE</sequence>
<comment type="caution">
    <text evidence="2">The sequence shown here is derived from an EMBL/GenBank/DDBJ whole genome shotgun (WGS) entry which is preliminary data.</text>
</comment>
<dbReference type="InterPro" id="IPR008333">
    <property type="entry name" value="Cbr1-like_FAD-bd_dom"/>
</dbReference>
<accession>A0A1F7I090</accession>
<dbReference type="PANTHER" id="PTHR47354">
    <property type="entry name" value="NADH OXIDOREDUCTASE HCR"/>
    <property type="match status" value="1"/>
</dbReference>
<dbReference type="GO" id="GO:0016491">
    <property type="term" value="F:oxidoreductase activity"/>
    <property type="evidence" value="ECO:0007669"/>
    <property type="project" value="InterPro"/>
</dbReference>
<dbReference type="Proteomes" id="UP000176803">
    <property type="component" value="Unassembled WGS sequence"/>
</dbReference>
<dbReference type="EMBL" id="MGAC01000053">
    <property type="protein sequence ID" value="OGK36786.1"/>
    <property type="molecule type" value="Genomic_DNA"/>
</dbReference>
<proteinExistence type="predicted"/>
<dbReference type="SUPFAM" id="SSF52343">
    <property type="entry name" value="Ferredoxin reductase-like, C-terminal NADP-linked domain"/>
    <property type="match status" value="1"/>
</dbReference>